<gene>
    <name evidence="3" type="ORF">EVAR_94536_1</name>
</gene>
<reference evidence="3 4" key="1">
    <citation type="journal article" date="2019" name="Commun. Biol.">
        <title>The bagworm genome reveals a unique fibroin gene that provides high tensile strength.</title>
        <authorList>
            <person name="Kono N."/>
            <person name="Nakamura H."/>
            <person name="Ohtoshi R."/>
            <person name="Tomita M."/>
            <person name="Numata K."/>
            <person name="Arakawa K."/>
        </authorList>
    </citation>
    <scope>NUCLEOTIDE SEQUENCE [LARGE SCALE GENOMIC DNA]</scope>
</reference>
<comment type="caution">
    <text evidence="3">The sequence shown here is derived from an EMBL/GenBank/DDBJ whole genome shotgun (WGS) entry which is preliminary data.</text>
</comment>
<evidence type="ECO:0000256" key="2">
    <source>
        <dbReference type="SAM" id="MobiDB-lite"/>
    </source>
</evidence>
<protein>
    <submittedName>
        <fullName evidence="3">Uncharacterized protein</fullName>
    </submittedName>
</protein>
<feature type="region of interest" description="Disordered" evidence="2">
    <location>
        <begin position="209"/>
        <end position="228"/>
    </location>
</feature>
<organism evidence="3 4">
    <name type="scientific">Eumeta variegata</name>
    <name type="common">Bagworm moth</name>
    <name type="synonym">Eumeta japonica</name>
    <dbReference type="NCBI Taxonomy" id="151549"/>
    <lineage>
        <taxon>Eukaryota</taxon>
        <taxon>Metazoa</taxon>
        <taxon>Ecdysozoa</taxon>
        <taxon>Arthropoda</taxon>
        <taxon>Hexapoda</taxon>
        <taxon>Insecta</taxon>
        <taxon>Pterygota</taxon>
        <taxon>Neoptera</taxon>
        <taxon>Endopterygota</taxon>
        <taxon>Lepidoptera</taxon>
        <taxon>Glossata</taxon>
        <taxon>Ditrysia</taxon>
        <taxon>Tineoidea</taxon>
        <taxon>Psychidae</taxon>
        <taxon>Oiketicinae</taxon>
        <taxon>Eumeta</taxon>
    </lineage>
</organism>
<keyword evidence="4" id="KW-1185">Reference proteome</keyword>
<keyword evidence="1" id="KW-0175">Coiled coil</keyword>
<name>A0A4C1UW27_EUMVA</name>
<dbReference type="OrthoDB" id="10023262at2759"/>
<feature type="coiled-coil region" evidence="1">
    <location>
        <begin position="64"/>
        <end position="91"/>
    </location>
</feature>
<dbReference type="EMBL" id="BGZK01000230">
    <property type="protein sequence ID" value="GBP30227.1"/>
    <property type="molecule type" value="Genomic_DNA"/>
</dbReference>
<sequence length="254" mass="27745">MKPSSSFSVYSTVGAAAPGALPRRLRVIAENATKSVTVGNRTIYRSLGTLCAVMAAVKPQKTVIDDETEALEEMERERRSANGGIKKKIEEILFFGFCSVVTIASLIQSTIKKQIKDTDFMATIIDKTSAVSIRDQLVATLRYFVDSKVVDRFITHVDVGGGIGTVTYARLERSGRGLREFFRTRYLVLSAEARAARARFTAGPNFPNYVPRPNLKHESRTAPRRRLTRPKQKLTINCGGAAAAPAPAPALAAI</sequence>
<dbReference type="Proteomes" id="UP000299102">
    <property type="component" value="Unassembled WGS sequence"/>
</dbReference>
<accession>A0A4C1UW27</accession>
<evidence type="ECO:0000313" key="3">
    <source>
        <dbReference type="EMBL" id="GBP30227.1"/>
    </source>
</evidence>
<proteinExistence type="predicted"/>
<dbReference type="AlphaFoldDB" id="A0A4C1UW27"/>
<evidence type="ECO:0000313" key="4">
    <source>
        <dbReference type="Proteomes" id="UP000299102"/>
    </source>
</evidence>
<evidence type="ECO:0000256" key="1">
    <source>
        <dbReference type="SAM" id="Coils"/>
    </source>
</evidence>